<accession>A0A975CMY6</accession>
<feature type="transmembrane region" description="Helical" evidence="6">
    <location>
        <begin position="281"/>
        <end position="298"/>
    </location>
</feature>
<dbReference type="RefSeq" id="WP_208010352.1">
    <property type="nucleotide sequence ID" value="NZ_CP071796.1"/>
</dbReference>
<comment type="subcellular location">
    <subcellularLocation>
        <location evidence="1">Membrane</location>
        <topology evidence="1">Multi-pass membrane protein</topology>
    </subcellularLocation>
</comment>
<evidence type="ECO:0000256" key="1">
    <source>
        <dbReference type="ARBA" id="ARBA00004141"/>
    </source>
</evidence>
<evidence type="ECO:0000256" key="3">
    <source>
        <dbReference type="ARBA" id="ARBA00022692"/>
    </source>
</evidence>
<feature type="domain" description="EamA" evidence="7">
    <location>
        <begin position="13"/>
        <end position="142"/>
    </location>
</feature>
<evidence type="ECO:0000256" key="4">
    <source>
        <dbReference type="ARBA" id="ARBA00022989"/>
    </source>
</evidence>
<proteinExistence type="inferred from homology"/>
<keyword evidence="4 6" id="KW-1133">Transmembrane helix</keyword>
<dbReference type="GO" id="GO:0016020">
    <property type="term" value="C:membrane"/>
    <property type="evidence" value="ECO:0007669"/>
    <property type="project" value="UniProtKB-SubCell"/>
</dbReference>
<comment type="similarity">
    <text evidence="2">Belongs to the EamA transporter family.</text>
</comment>
<dbReference type="AlphaFoldDB" id="A0A975CMY6"/>
<dbReference type="EMBL" id="CP071796">
    <property type="protein sequence ID" value="QTD46453.1"/>
    <property type="molecule type" value="Genomic_DNA"/>
</dbReference>
<protein>
    <submittedName>
        <fullName evidence="8">DMT family transporter</fullName>
    </submittedName>
</protein>
<keyword evidence="3 6" id="KW-0812">Transmembrane</keyword>
<dbReference type="SUPFAM" id="SSF103481">
    <property type="entry name" value="Multidrug resistance efflux transporter EmrE"/>
    <property type="match status" value="2"/>
</dbReference>
<evidence type="ECO:0000259" key="7">
    <source>
        <dbReference type="Pfam" id="PF00892"/>
    </source>
</evidence>
<feature type="transmembrane region" description="Helical" evidence="6">
    <location>
        <begin position="97"/>
        <end position="119"/>
    </location>
</feature>
<evidence type="ECO:0000313" key="8">
    <source>
        <dbReference type="EMBL" id="QTD46453.1"/>
    </source>
</evidence>
<dbReference type="PANTHER" id="PTHR32322:SF2">
    <property type="entry name" value="EAMA DOMAIN-CONTAINING PROTEIN"/>
    <property type="match status" value="1"/>
</dbReference>
<keyword evidence="5 6" id="KW-0472">Membrane</keyword>
<reference evidence="8" key="1">
    <citation type="submission" date="2021-03" db="EMBL/GenBank/DDBJ databases">
        <title>Ottowia sp. 27C isolated from the cloaca of a Giant Asian pond turtle (Heosemys grandis).</title>
        <authorList>
            <person name="Spergser J."/>
            <person name="Busse H.-J."/>
        </authorList>
    </citation>
    <scope>NUCLEOTIDE SEQUENCE</scope>
    <source>
        <strain evidence="8">27C</strain>
    </source>
</reference>
<dbReference type="InterPro" id="IPR050638">
    <property type="entry name" value="AA-Vitamin_Transporters"/>
</dbReference>
<name>A0A975CMY6_9BURK</name>
<organism evidence="8 9">
    <name type="scientific">Ottowia testudinis</name>
    <dbReference type="NCBI Taxonomy" id="2816950"/>
    <lineage>
        <taxon>Bacteria</taxon>
        <taxon>Pseudomonadati</taxon>
        <taxon>Pseudomonadota</taxon>
        <taxon>Betaproteobacteria</taxon>
        <taxon>Burkholderiales</taxon>
        <taxon>Comamonadaceae</taxon>
        <taxon>Ottowia</taxon>
    </lineage>
</organism>
<gene>
    <name evidence="8" type="ORF">J1M35_06095</name>
</gene>
<evidence type="ECO:0000256" key="5">
    <source>
        <dbReference type="ARBA" id="ARBA00023136"/>
    </source>
</evidence>
<feature type="transmembrane region" description="Helical" evidence="6">
    <location>
        <begin position="160"/>
        <end position="177"/>
    </location>
</feature>
<feature type="transmembrane region" description="Helical" evidence="6">
    <location>
        <begin position="189"/>
        <end position="209"/>
    </location>
</feature>
<dbReference type="InterPro" id="IPR037185">
    <property type="entry name" value="EmrE-like"/>
</dbReference>
<dbReference type="PANTHER" id="PTHR32322">
    <property type="entry name" value="INNER MEMBRANE TRANSPORTER"/>
    <property type="match status" value="1"/>
</dbReference>
<dbReference type="InterPro" id="IPR000620">
    <property type="entry name" value="EamA_dom"/>
</dbReference>
<evidence type="ECO:0000256" key="6">
    <source>
        <dbReference type="SAM" id="Phobius"/>
    </source>
</evidence>
<feature type="transmembrane region" description="Helical" evidence="6">
    <location>
        <begin position="221"/>
        <end position="241"/>
    </location>
</feature>
<feature type="transmembrane region" description="Helical" evidence="6">
    <location>
        <begin position="128"/>
        <end position="148"/>
    </location>
</feature>
<evidence type="ECO:0000256" key="2">
    <source>
        <dbReference type="ARBA" id="ARBA00007362"/>
    </source>
</evidence>
<sequence length="300" mass="32162">MTTARLTPSTAALLTLPPLLWAGNAVVGRLVTGLVPPVTLNFLRWALALAILLPLGGWVLRPGNGLWPHWRRFALLGLLGVGLYNALQYLALHTSTALNVTLVASSMPLWMLALGRLFFSTPVTRPQLLGALLSMAGVAVVLARGDWAQLARLKLVPGDVYMLAATIGWAWYSWLLARRAEPEAIRADWAAFLLAQVLFGLGWSALMTAGEWALTDARIQWGWPLAAALLFVAVGPAVLAYRFWGLGVQRAGPAVAGFFGNLTPLFAAVLSALFLGEAPRLYHAAAFALIVAGIVVSARR</sequence>
<dbReference type="KEGG" id="otd:J1M35_06095"/>
<dbReference type="Gene3D" id="1.10.3730.20">
    <property type="match status" value="1"/>
</dbReference>
<evidence type="ECO:0000313" key="9">
    <source>
        <dbReference type="Proteomes" id="UP000663903"/>
    </source>
</evidence>
<feature type="transmembrane region" description="Helical" evidence="6">
    <location>
        <begin position="42"/>
        <end position="61"/>
    </location>
</feature>
<feature type="transmembrane region" description="Helical" evidence="6">
    <location>
        <begin position="253"/>
        <end position="275"/>
    </location>
</feature>
<keyword evidence="9" id="KW-1185">Reference proteome</keyword>
<feature type="domain" description="EamA" evidence="7">
    <location>
        <begin position="157"/>
        <end position="297"/>
    </location>
</feature>
<dbReference type="Pfam" id="PF00892">
    <property type="entry name" value="EamA"/>
    <property type="match status" value="2"/>
</dbReference>
<dbReference type="Proteomes" id="UP000663903">
    <property type="component" value="Chromosome"/>
</dbReference>
<feature type="transmembrane region" description="Helical" evidence="6">
    <location>
        <begin position="73"/>
        <end position="91"/>
    </location>
</feature>